<evidence type="ECO:0000313" key="1">
    <source>
        <dbReference type="EMBL" id="HIT39539.1"/>
    </source>
</evidence>
<evidence type="ECO:0000313" key="2">
    <source>
        <dbReference type="Proteomes" id="UP000886722"/>
    </source>
</evidence>
<dbReference type="Proteomes" id="UP000886722">
    <property type="component" value="Unassembled WGS sequence"/>
</dbReference>
<reference evidence="1" key="2">
    <citation type="journal article" date="2021" name="PeerJ">
        <title>Extensive microbial diversity within the chicken gut microbiome revealed by metagenomics and culture.</title>
        <authorList>
            <person name="Gilroy R."/>
            <person name="Ravi A."/>
            <person name="Getino M."/>
            <person name="Pursley I."/>
            <person name="Horton D.L."/>
            <person name="Alikhan N.F."/>
            <person name="Baker D."/>
            <person name="Gharbi K."/>
            <person name="Hall N."/>
            <person name="Watson M."/>
            <person name="Adriaenssens E.M."/>
            <person name="Foster-Nyarko E."/>
            <person name="Jarju S."/>
            <person name="Secka A."/>
            <person name="Antonio M."/>
            <person name="Oren A."/>
            <person name="Chaudhuri R.R."/>
            <person name="La Ragione R."/>
            <person name="Hildebrand F."/>
            <person name="Pallen M.J."/>
        </authorList>
    </citation>
    <scope>NUCLEOTIDE SEQUENCE</scope>
    <source>
        <strain evidence="1">21143</strain>
    </source>
</reference>
<dbReference type="Gene3D" id="3.30.2220.10">
    <property type="entry name" value="rbstp2171"/>
    <property type="match status" value="1"/>
</dbReference>
<name>A0A9D1GFY6_9BACT</name>
<sequence>MEKEKPIGEATAEQIKEWKETHKNVFAIKVDDADGRKHVCYLRAPKRKDLSAASVAGKADPLKFNEVILRQCWLGGDTDIRTDDSLFLAASGMIPDIVEVGEAELEKL</sequence>
<organism evidence="1 2">
    <name type="scientific">Candidatus Caccoplasma intestinavium</name>
    <dbReference type="NCBI Taxonomy" id="2840716"/>
    <lineage>
        <taxon>Bacteria</taxon>
        <taxon>Pseudomonadati</taxon>
        <taxon>Bacteroidota</taxon>
        <taxon>Bacteroidia</taxon>
        <taxon>Bacteroidales</taxon>
        <taxon>Bacteroidaceae</taxon>
        <taxon>Bacteroidaceae incertae sedis</taxon>
        <taxon>Candidatus Caccoplasma</taxon>
    </lineage>
</organism>
<comment type="caution">
    <text evidence="1">The sequence shown here is derived from an EMBL/GenBank/DDBJ whole genome shotgun (WGS) entry which is preliminary data.</text>
</comment>
<dbReference type="AlphaFoldDB" id="A0A9D1GFY6"/>
<reference evidence="1" key="1">
    <citation type="submission" date="2020-10" db="EMBL/GenBank/DDBJ databases">
        <authorList>
            <person name="Gilroy R."/>
        </authorList>
    </citation>
    <scope>NUCLEOTIDE SEQUENCE</scope>
    <source>
        <strain evidence="1">21143</strain>
    </source>
</reference>
<proteinExistence type="predicted"/>
<gene>
    <name evidence="1" type="ORF">IAD06_05825</name>
</gene>
<protein>
    <submittedName>
        <fullName evidence="1">Uncharacterized protein</fullName>
    </submittedName>
</protein>
<dbReference type="EMBL" id="DVKT01000045">
    <property type="protein sequence ID" value="HIT39539.1"/>
    <property type="molecule type" value="Genomic_DNA"/>
</dbReference>
<accession>A0A9D1GFY6</accession>